<gene>
    <name evidence="2" type="ORF">AOCH_000553</name>
</gene>
<organism evidence="2 3">
    <name type="scientific">Aspergillus ochraceoroseus</name>
    <dbReference type="NCBI Taxonomy" id="138278"/>
    <lineage>
        <taxon>Eukaryota</taxon>
        <taxon>Fungi</taxon>
        <taxon>Dikarya</taxon>
        <taxon>Ascomycota</taxon>
        <taxon>Pezizomycotina</taxon>
        <taxon>Eurotiomycetes</taxon>
        <taxon>Eurotiomycetidae</taxon>
        <taxon>Eurotiales</taxon>
        <taxon>Aspergillaceae</taxon>
        <taxon>Aspergillus</taxon>
        <taxon>Aspergillus subgen. Nidulantes</taxon>
    </lineage>
</organism>
<evidence type="ECO:0008006" key="4">
    <source>
        <dbReference type="Google" id="ProtNLM"/>
    </source>
</evidence>
<evidence type="ECO:0000256" key="1">
    <source>
        <dbReference type="SAM" id="Coils"/>
    </source>
</evidence>
<proteinExistence type="predicted"/>
<keyword evidence="1" id="KW-0175">Coiled coil</keyword>
<dbReference type="PANTHER" id="PTHR38116:SF8">
    <property type="entry name" value="BZIP DOMAIN-CONTAINING PROTEIN"/>
    <property type="match status" value="1"/>
</dbReference>
<reference evidence="2 3" key="1">
    <citation type="submission" date="2015-02" db="EMBL/GenBank/DDBJ databases">
        <title>Draft Genome Sequences of Two Closely-Related Aflatoxigenic Aspergillus Species Obtained from the Cote d'Ivoire.</title>
        <authorList>
            <person name="Moore G.G."/>
            <person name="Beltz S.B."/>
            <person name="Mack B.M."/>
        </authorList>
    </citation>
    <scope>NUCLEOTIDE SEQUENCE [LARGE SCALE GENOMIC DNA]</scope>
    <source>
        <strain evidence="2 3">SRRC1432</strain>
    </source>
</reference>
<comment type="caution">
    <text evidence="2">The sequence shown here is derived from an EMBL/GenBank/DDBJ whole genome shotgun (WGS) entry which is preliminary data.</text>
</comment>
<dbReference type="Proteomes" id="UP000034947">
    <property type="component" value="Unassembled WGS sequence"/>
</dbReference>
<feature type="coiled-coil region" evidence="1">
    <location>
        <begin position="42"/>
        <end position="69"/>
    </location>
</feature>
<keyword evidence="3" id="KW-1185">Reference proteome</keyword>
<dbReference type="VEuPathDB" id="FungiDB:P175DRAFT_0437321"/>
<evidence type="ECO:0000313" key="2">
    <source>
        <dbReference type="EMBL" id="KKK21299.1"/>
    </source>
</evidence>
<dbReference type="Gene3D" id="1.20.5.170">
    <property type="match status" value="1"/>
</dbReference>
<dbReference type="CDD" id="cd14688">
    <property type="entry name" value="bZIP_YAP"/>
    <property type="match status" value="1"/>
</dbReference>
<accession>A0A0F8UNW4</accession>
<dbReference type="OrthoDB" id="2245989at2759"/>
<dbReference type="PANTHER" id="PTHR38116">
    <property type="entry name" value="CHROMOSOME 7, WHOLE GENOME SHOTGUN SEQUENCE"/>
    <property type="match status" value="1"/>
</dbReference>
<name>A0A0F8UNW4_9EURO</name>
<evidence type="ECO:0000313" key="3">
    <source>
        <dbReference type="Proteomes" id="UP000034947"/>
    </source>
</evidence>
<sequence length="288" mass="32835">MSSLHPGSQALTVLKTGKVESEDDWTGLGDAKERRKRQNRLNQRAFRQRKRVERHNAGLQQRIEEMIMNGEVTLLPTAPESSVSPGSEISMSSMVQQLFEDRLNKLLEQLSQNACERYAVGSPSADQLLTLCKLNVFRAFASNMLVLGMTPAFEWMHDDAISPFNTMQPGVVEGEKLPVSLRPTPLQRTQSHHPWMDCFPFPKLRDNLIAAGDFDDDPLCRDIMGVWDTPSESSGLMVWGEPSNAENWEVSEKFLRKWPWVVAGCPELLQSTNRWRSKRGEKMIFRYL</sequence>
<dbReference type="EMBL" id="JYKN01001237">
    <property type="protein sequence ID" value="KKK21299.1"/>
    <property type="molecule type" value="Genomic_DNA"/>
</dbReference>
<dbReference type="InterPro" id="IPR021833">
    <property type="entry name" value="DUF3425"/>
</dbReference>
<dbReference type="AlphaFoldDB" id="A0A0F8UNW4"/>
<dbReference type="Pfam" id="PF11905">
    <property type="entry name" value="DUF3425"/>
    <property type="match status" value="1"/>
</dbReference>
<protein>
    <recommendedName>
        <fullName evidence="4">BZIP domain-containing protein</fullName>
    </recommendedName>
</protein>